<dbReference type="PROSITE" id="PS00019">
    <property type="entry name" value="ACTININ_1"/>
    <property type="match status" value="1"/>
</dbReference>
<protein>
    <submittedName>
        <fullName evidence="6">Alpha-actinin</fullName>
    </submittedName>
</protein>
<sequence length="496" mass="56577">MALAKVTDEWVPLQIKVFTRWVNGQLKLGNDSEIEDITKDLASGVHLVHLARVLTQKDPQLAWKQDPKLDVYKVQNCDLALDMFKNDGVQLVGISGKDVNDNNVKLILGLIWTLILQYSIGKSINGDIDEQKPGDSNKKSSKSVLLEWAVEKTSGYPNVNNNFQPYDLSMCALLDSYVPEKINYNSLNQEDTEHNAQLATDVMNDLGIPVYIYPDDVIKSGNQVDEKTLLTQLASAKVVLDNLHKQEIQEREVKLEGEKLGNENEEDKLQISSLKNELAEVRSELDRLMKENNVSKDAIKCLKYEVKMLKKASSEGVESKGQTSSTNESVIHEQMRNEIQSLQSEMQTLKSQFQENETSHNDKYEHFTSAKDEVEKLNKEREEDKAEIERLKNDLSEVRSQLEKFQNERNSCKESIEAFRTELEKIKESSSQLPDVKERSVTLNESDEHEQLRKDIQSLQSELQKMNSQVQANGTKNYLFIFVILIALLVCVKLLK</sequence>
<feature type="domain" description="Calponin-homology (CH)" evidence="5">
    <location>
        <begin position="12"/>
        <end position="119"/>
    </location>
</feature>
<comment type="caution">
    <text evidence="6">The sequence shown here is derived from an EMBL/GenBank/DDBJ whole genome shotgun (WGS) entry which is preliminary data.</text>
</comment>
<dbReference type="Proteomes" id="UP001470230">
    <property type="component" value="Unassembled WGS sequence"/>
</dbReference>
<dbReference type="Pfam" id="PF00307">
    <property type="entry name" value="CH"/>
    <property type="match status" value="2"/>
</dbReference>
<feature type="coiled-coil region" evidence="3">
    <location>
        <begin position="332"/>
        <end position="469"/>
    </location>
</feature>
<dbReference type="SMART" id="SM00033">
    <property type="entry name" value="CH"/>
    <property type="match status" value="2"/>
</dbReference>
<dbReference type="PROSITE" id="PS00020">
    <property type="entry name" value="ACTININ_2"/>
    <property type="match status" value="1"/>
</dbReference>
<dbReference type="PANTHER" id="PTHR11915">
    <property type="entry name" value="SPECTRIN/FILAMIN RELATED CYTOSKELETAL PROTEIN"/>
    <property type="match status" value="1"/>
</dbReference>
<keyword evidence="4" id="KW-0472">Membrane</keyword>
<dbReference type="Gene3D" id="1.10.418.10">
    <property type="entry name" value="Calponin-like domain"/>
    <property type="match status" value="2"/>
</dbReference>
<keyword evidence="2" id="KW-0009">Actin-binding</keyword>
<dbReference type="InterPro" id="IPR001589">
    <property type="entry name" value="Actinin_actin-bd_CS"/>
</dbReference>
<keyword evidence="3" id="KW-0175">Coiled coil</keyword>
<evidence type="ECO:0000313" key="7">
    <source>
        <dbReference type="Proteomes" id="UP001470230"/>
    </source>
</evidence>
<evidence type="ECO:0000256" key="4">
    <source>
        <dbReference type="SAM" id="Phobius"/>
    </source>
</evidence>
<reference evidence="6 7" key="1">
    <citation type="submission" date="2024-04" db="EMBL/GenBank/DDBJ databases">
        <title>Tritrichomonas musculus Genome.</title>
        <authorList>
            <person name="Alves-Ferreira E."/>
            <person name="Grigg M."/>
            <person name="Lorenzi H."/>
            <person name="Galac M."/>
        </authorList>
    </citation>
    <scope>NUCLEOTIDE SEQUENCE [LARGE SCALE GENOMIC DNA]</scope>
    <source>
        <strain evidence="6 7">EAF2021</strain>
    </source>
</reference>
<keyword evidence="1" id="KW-0677">Repeat</keyword>
<feature type="domain" description="Calponin-homology (CH)" evidence="5">
    <location>
        <begin position="139"/>
        <end position="238"/>
    </location>
</feature>
<dbReference type="SUPFAM" id="SSF47576">
    <property type="entry name" value="Calponin-homology domain, CH-domain"/>
    <property type="match status" value="1"/>
</dbReference>
<feature type="transmembrane region" description="Helical" evidence="4">
    <location>
        <begin position="478"/>
        <end position="495"/>
    </location>
</feature>
<evidence type="ECO:0000256" key="1">
    <source>
        <dbReference type="ARBA" id="ARBA00022737"/>
    </source>
</evidence>
<accession>A0ABR2K6K8</accession>
<dbReference type="SUPFAM" id="SSF58100">
    <property type="entry name" value="Bacterial hemolysins"/>
    <property type="match status" value="1"/>
</dbReference>
<evidence type="ECO:0000256" key="2">
    <source>
        <dbReference type="ARBA" id="ARBA00023203"/>
    </source>
</evidence>
<dbReference type="EMBL" id="JAPFFF010000007">
    <property type="protein sequence ID" value="KAK8886458.1"/>
    <property type="molecule type" value="Genomic_DNA"/>
</dbReference>
<evidence type="ECO:0000256" key="3">
    <source>
        <dbReference type="SAM" id="Coils"/>
    </source>
</evidence>
<feature type="coiled-coil region" evidence="3">
    <location>
        <begin position="264"/>
        <end position="298"/>
    </location>
</feature>
<keyword evidence="4" id="KW-0812">Transmembrane</keyword>
<dbReference type="InterPro" id="IPR001715">
    <property type="entry name" value="CH_dom"/>
</dbReference>
<dbReference type="InterPro" id="IPR036872">
    <property type="entry name" value="CH_dom_sf"/>
</dbReference>
<dbReference type="PROSITE" id="PS50021">
    <property type="entry name" value="CH"/>
    <property type="match status" value="2"/>
</dbReference>
<evidence type="ECO:0000259" key="5">
    <source>
        <dbReference type="PROSITE" id="PS50021"/>
    </source>
</evidence>
<gene>
    <name evidence="6" type="ORF">M9Y10_041921</name>
</gene>
<keyword evidence="7" id="KW-1185">Reference proteome</keyword>
<proteinExistence type="predicted"/>
<name>A0ABR2K6K8_9EUKA</name>
<evidence type="ECO:0000313" key="6">
    <source>
        <dbReference type="EMBL" id="KAK8886458.1"/>
    </source>
</evidence>
<dbReference type="Gene3D" id="1.10.287.1490">
    <property type="match status" value="1"/>
</dbReference>
<keyword evidence="4" id="KW-1133">Transmembrane helix</keyword>
<organism evidence="6 7">
    <name type="scientific">Tritrichomonas musculus</name>
    <dbReference type="NCBI Taxonomy" id="1915356"/>
    <lineage>
        <taxon>Eukaryota</taxon>
        <taxon>Metamonada</taxon>
        <taxon>Parabasalia</taxon>
        <taxon>Tritrichomonadida</taxon>
        <taxon>Tritrichomonadidae</taxon>
        <taxon>Tritrichomonas</taxon>
    </lineage>
</organism>